<dbReference type="AlphaFoldDB" id="A0A5A8DP96"/>
<dbReference type="SUPFAM" id="SSF52540">
    <property type="entry name" value="P-loop containing nucleoside triphosphate hydrolases"/>
    <property type="match status" value="1"/>
</dbReference>
<feature type="region of interest" description="Disordered" evidence="12">
    <location>
        <begin position="390"/>
        <end position="414"/>
    </location>
</feature>
<dbReference type="GO" id="GO:0000724">
    <property type="term" value="P:double-strand break repair via homologous recombination"/>
    <property type="evidence" value="ECO:0007669"/>
    <property type="project" value="TreeGrafter"/>
</dbReference>
<dbReference type="NCBIfam" id="TIGR00614">
    <property type="entry name" value="recQ_fam"/>
    <property type="match status" value="1"/>
</dbReference>
<evidence type="ECO:0000256" key="6">
    <source>
        <dbReference type="ARBA" id="ARBA00022840"/>
    </source>
</evidence>
<feature type="compositionally biased region" description="Basic residues" evidence="12">
    <location>
        <begin position="474"/>
        <end position="486"/>
    </location>
</feature>
<evidence type="ECO:0000256" key="11">
    <source>
        <dbReference type="RuleBase" id="RU364117"/>
    </source>
</evidence>
<dbReference type="GO" id="GO:0005694">
    <property type="term" value="C:chromosome"/>
    <property type="evidence" value="ECO:0007669"/>
    <property type="project" value="TreeGrafter"/>
</dbReference>
<evidence type="ECO:0000256" key="2">
    <source>
        <dbReference type="ARBA" id="ARBA00005446"/>
    </source>
</evidence>
<dbReference type="GO" id="GO:0005737">
    <property type="term" value="C:cytoplasm"/>
    <property type="evidence" value="ECO:0007669"/>
    <property type="project" value="TreeGrafter"/>
</dbReference>
<dbReference type="InterPro" id="IPR014001">
    <property type="entry name" value="Helicase_ATP-bd"/>
</dbReference>
<keyword evidence="3 11" id="KW-0547">Nucleotide-binding</keyword>
<dbReference type="CDD" id="cd17920">
    <property type="entry name" value="DEXHc_RecQ"/>
    <property type="match status" value="1"/>
</dbReference>
<dbReference type="SMART" id="SM00490">
    <property type="entry name" value="HELICc"/>
    <property type="match status" value="1"/>
</dbReference>
<dbReference type="InterPro" id="IPR032284">
    <property type="entry name" value="RecQ_Zn-bd"/>
</dbReference>
<evidence type="ECO:0000256" key="9">
    <source>
        <dbReference type="ARBA" id="ARBA00023242"/>
    </source>
</evidence>
<comment type="subcellular location">
    <subcellularLocation>
        <location evidence="1 11">Nucleus</location>
    </subcellularLocation>
</comment>
<dbReference type="PROSITE" id="PS51194">
    <property type="entry name" value="HELICASE_CTER"/>
    <property type="match status" value="1"/>
</dbReference>
<comment type="caution">
    <text evidence="15">The sequence shown here is derived from an EMBL/GenBank/DDBJ whole genome shotgun (WGS) entry which is preliminary data.</text>
</comment>
<comment type="catalytic activity">
    <reaction evidence="10 11">
        <text>Couples ATP hydrolysis with the unwinding of duplex DNA by translocating in the 3'-5' direction.</text>
        <dbReference type="EC" id="5.6.2.4"/>
    </reaction>
</comment>
<evidence type="ECO:0000259" key="13">
    <source>
        <dbReference type="PROSITE" id="PS51192"/>
    </source>
</evidence>
<dbReference type="EC" id="5.6.2.4" evidence="11"/>
<dbReference type="GO" id="GO:0005524">
    <property type="term" value="F:ATP binding"/>
    <property type="evidence" value="ECO:0007669"/>
    <property type="project" value="UniProtKB-KW"/>
</dbReference>
<keyword evidence="4 11" id="KW-0378">Hydrolase</keyword>
<evidence type="ECO:0000256" key="4">
    <source>
        <dbReference type="ARBA" id="ARBA00022801"/>
    </source>
</evidence>
<dbReference type="InterPro" id="IPR004589">
    <property type="entry name" value="DNA_helicase_ATP-dep_RecQ"/>
</dbReference>
<dbReference type="Pfam" id="PF16124">
    <property type="entry name" value="RecQ_Zn_bind"/>
    <property type="match status" value="1"/>
</dbReference>
<keyword evidence="5 11" id="KW-0347">Helicase</keyword>
<evidence type="ECO:0000256" key="10">
    <source>
        <dbReference type="ARBA" id="ARBA00034617"/>
    </source>
</evidence>
<sequence>MSSDDDVHYALKRLFGFSGFRPGQEQAVRAALAGRDVLALMPTGAGKSLCFGLTACMSPGVTIVVSPLLSLIQDQVVHLVRGTASVCGGIPAAYLSSEQTEADCRALLFDLHRSADAAMERLPGGVPGGAADGPAPFCDCKVLFVTPERLCGASAGLDAVLRKLHAGGLLARIVVDECHCVSQWGHDFRPAYRQLGSLRSRFPGTPVMALTATATPRVVEDIKSSLAMRADTAVVVNDFNRPNLRYEVRPKPDGKAAALQAVLDLVTRERRPTDIGIVYCLSRDETEEVASFLKRGGVSADQYHAGMTPLQKQTVQRLWQGGAVRVVVATIAYGMGIDCPRVRFVVHFTMAKSLEGYYQESGRAGRDGRAAQCVLLYSRKDVTRSKRLITLSSRGGKGARRGRSGPAVDEDRSKLEQMQAYAEGKDRCRRSVLLEYFGQRGSAGACRGTCDHSTASDPDAWDPREDEEQSSPRPAKRRRGAARRGGGHSESSEGESQSSADSRGSGASDSDSLGGESWIVVD</sequence>
<name>A0A5A8DP96_CAFRO</name>
<dbReference type="PROSITE" id="PS51192">
    <property type="entry name" value="HELICASE_ATP_BIND_1"/>
    <property type="match status" value="1"/>
</dbReference>
<evidence type="ECO:0000256" key="1">
    <source>
        <dbReference type="ARBA" id="ARBA00004123"/>
    </source>
</evidence>
<gene>
    <name evidence="15" type="ORF">FNF31_01717</name>
</gene>
<feature type="domain" description="Helicase ATP-binding" evidence="13">
    <location>
        <begin position="28"/>
        <end position="232"/>
    </location>
</feature>
<organism evidence="15 16">
    <name type="scientific">Cafeteria roenbergensis</name>
    <name type="common">Marine flagellate</name>
    <dbReference type="NCBI Taxonomy" id="33653"/>
    <lineage>
        <taxon>Eukaryota</taxon>
        <taxon>Sar</taxon>
        <taxon>Stramenopiles</taxon>
        <taxon>Bigyra</taxon>
        <taxon>Opalozoa</taxon>
        <taxon>Bicosoecida</taxon>
        <taxon>Cafeteriaceae</taxon>
        <taxon>Cafeteria</taxon>
    </lineage>
</organism>
<protein>
    <recommendedName>
        <fullName evidence="11">ATP-dependent DNA helicase</fullName>
        <ecNumber evidence="11">5.6.2.4</ecNumber>
    </recommendedName>
</protein>
<reference evidence="15 16" key="1">
    <citation type="submission" date="2019-07" db="EMBL/GenBank/DDBJ databases">
        <title>Genomes of Cafeteria roenbergensis.</title>
        <authorList>
            <person name="Fischer M.G."/>
            <person name="Hackl T."/>
            <person name="Roman M."/>
        </authorList>
    </citation>
    <scope>NUCLEOTIDE SEQUENCE [LARGE SCALE GENOMIC DNA]</scope>
    <source>
        <strain evidence="15 16">Cflag</strain>
    </source>
</reference>
<dbReference type="Proteomes" id="UP000325113">
    <property type="component" value="Unassembled WGS sequence"/>
</dbReference>
<dbReference type="InterPro" id="IPR001650">
    <property type="entry name" value="Helicase_C-like"/>
</dbReference>
<evidence type="ECO:0000256" key="12">
    <source>
        <dbReference type="SAM" id="MobiDB-lite"/>
    </source>
</evidence>
<keyword evidence="8" id="KW-0413">Isomerase</keyword>
<comment type="catalytic activity">
    <reaction evidence="11">
        <text>ATP + H2O = ADP + phosphate + H(+)</text>
        <dbReference type="Rhea" id="RHEA:13065"/>
        <dbReference type="ChEBI" id="CHEBI:15377"/>
        <dbReference type="ChEBI" id="CHEBI:15378"/>
        <dbReference type="ChEBI" id="CHEBI:30616"/>
        <dbReference type="ChEBI" id="CHEBI:43474"/>
        <dbReference type="ChEBI" id="CHEBI:456216"/>
    </reaction>
</comment>
<dbReference type="GO" id="GO:0009378">
    <property type="term" value="F:four-way junction helicase activity"/>
    <property type="evidence" value="ECO:0007669"/>
    <property type="project" value="TreeGrafter"/>
</dbReference>
<dbReference type="InterPro" id="IPR011545">
    <property type="entry name" value="DEAD/DEAH_box_helicase_dom"/>
</dbReference>
<evidence type="ECO:0000313" key="15">
    <source>
        <dbReference type="EMBL" id="KAA0165740.1"/>
    </source>
</evidence>
<evidence type="ECO:0000256" key="3">
    <source>
        <dbReference type="ARBA" id="ARBA00022741"/>
    </source>
</evidence>
<feature type="region of interest" description="Disordered" evidence="12">
    <location>
        <begin position="442"/>
        <end position="522"/>
    </location>
</feature>
<keyword evidence="7" id="KW-0238">DNA-binding</keyword>
<dbReference type="SMART" id="SM00487">
    <property type="entry name" value="DEXDc"/>
    <property type="match status" value="1"/>
</dbReference>
<dbReference type="Pfam" id="PF00271">
    <property type="entry name" value="Helicase_C"/>
    <property type="match status" value="1"/>
</dbReference>
<dbReference type="PANTHER" id="PTHR13710:SF153">
    <property type="entry name" value="RECQ-LIKE DNA HELICASE BLM"/>
    <property type="match status" value="1"/>
</dbReference>
<dbReference type="GO" id="GO:0016887">
    <property type="term" value="F:ATP hydrolysis activity"/>
    <property type="evidence" value="ECO:0007669"/>
    <property type="project" value="RHEA"/>
</dbReference>
<dbReference type="EMBL" id="VLTM01000011">
    <property type="protein sequence ID" value="KAA0165740.1"/>
    <property type="molecule type" value="Genomic_DNA"/>
</dbReference>
<dbReference type="GO" id="GO:0003677">
    <property type="term" value="F:DNA binding"/>
    <property type="evidence" value="ECO:0007669"/>
    <property type="project" value="UniProtKB-KW"/>
</dbReference>
<proteinExistence type="inferred from homology"/>
<comment type="similarity">
    <text evidence="2 11">Belongs to the helicase family. RecQ subfamily.</text>
</comment>
<evidence type="ECO:0000313" key="16">
    <source>
        <dbReference type="Proteomes" id="UP000325113"/>
    </source>
</evidence>
<keyword evidence="9 11" id="KW-0539">Nucleus</keyword>
<dbReference type="PANTHER" id="PTHR13710">
    <property type="entry name" value="DNA HELICASE RECQ FAMILY MEMBER"/>
    <property type="match status" value="1"/>
</dbReference>
<accession>A0A5A8DP96</accession>
<dbReference type="GO" id="GO:0043138">
    <property type="term" value="F:3'-5' DNA helicase activity"/>
    <property type="evidence" value="ECO:0007669"/>
    <property type="project" value="UniProtKB-EC"/>
</dbReference>
<evidence type="ECO:0000259" key="14">
    <source>
        <dbReference type="PROSITE" id="PS51194"/>
    </source>
</evidence>
<dbReference type="Pfam" id="PF00270">
    <property type="entry name" value="DEAD"/>
    <property type="match status" value="1"/>
</dbReference>
<evidence type="ECO:0000256" key="8">
    <source>
        <dbReference type="ARBA" id="ARBA00023235"/>
    </source>
</evidence>
<keyword evidence="6 11" id="KW-0067">ATP-binding</keyword>
<feature type="domain" description="Helicase C-terminal" evidence="14">
    <location>
        <begin position="258"/>
        <end position="416"/>
    </location>
</feature>
<evidence type="ECO:0000256" key="5">
    <source>
        <dbReference type="ARBA" id="ARBA00022806"/>
    </source>
</evidence>
<evidence type="ECO:0000256" key="7">
    <source>
        <dbReference type="ARBA" id="ARBA00023125"/>
    </source>
</evidence>
<dbReference type="Gene3D" id="3.40.50.300">
    <property type="entry name" value="P-loop containing nucleotide triphosphate hydrolases"/>
    <property type="match status" value="2"/>
</dbReference>
<dbReference type="CDD" id="cd18794">
    <property type="entry name" value="SF2_C_RecQ"/>
    <property type="match status" value="1"/>
</dbReference>
<dbReference type="InterPro" id="IPR027417">
    <property type="entry name" value="P-loop_NTPase"/>
</dbReference>
<feature type="compositionally biased region" description="Low complexity" evidence="12">
    <location>
        <begin position="494"/>
        <end position="522"/>
    </location>
</feature>
<dbReference type="GO" id="GO:0005634">
    <property type="term" value="C:nucleus"/>
    <property type="evidence" value="ECO:0007669"/>
    <property type="project" value="UniProtKB-SubCell"/>
</dbReference>